<name>A0A9D4ZRI5_ADICA</name>
<proteinExistence type="predicted"/>
<gene>
    <name evidence="2" type="ORF">GOP47_0003094</name>
</gene>
<dbReference type="PANTHER" id="PTHR42881:SF2">
    <property type="entry name" value="PROLYL ENDOPEPTIDASE"/>
    <property type="match status" value="1"/>
</dbReference>
<dbReference type="GO" id="GO:0070012">
    <property type="term" value="F:oligopeptidase activity"/>
    <property type="evidence" value="ECO:0007669"/>
    <property type="project" value="TreeGrafter"/>
</dbReference>
<reference evidence="2" key="1">
    <citation type="submission" date="2021-01" db="EMBL/GenBank/DDBJ databases">
        <title>Adiantum capillus-veneris genome.</title>
        <authorList>
            <person name="Fang Y."/>
            <person name="Liao Q."/>
        </authorList>
    </citation>
    <scope>NUCLEOTIDE SEQUENCE</scope>
    <source>
        <strain evidence="2">H3</strain>
        <tissue evidence="2">Leaf</tissue>
    </source>
</reference>
<protein>
    <recommendedName>
        <fullName evidence="1">Peptidase S9A N-terminal domain-containing protein</fullName>
    </recommendedName>
</protein>
<dbReference type="Proteomes" id="UP000886520">
    <property type="component" value="Chromosome 3"/>
</dbReference>
<dbReference type="InterPro" id="IPR029058">
    <property type="entry name" value="AB_hydrolase_fold"/>
</dbReference>
<sequence length="82" mass="9271">MGSLAEVSEQLVYPFVKRNDSVVEDYHGVSIVDPYHWLENVDVEDVKEFVEAQRGLCNEVLNTCNAFNTTRSPAFVFSVVNC</sequence>
<dbReference type="PANTHER" id="PTHR42881">
    <property type="entry name" value="PROLYL ENDOPEPTIDASE"/>
    <property type="match status" value="1"/>
</dbReference>
<evidence type="ECO:0000259" key="1">
    <source>
        <dbReference type="Pfam" id="PF02897"/>
    </source>
</evidence>
<dbReference type="GO" id="GO:0004252">
    <property type="term" value="F:serine-type endopeptidase activity"/>
    <property type="evidence" value="ECO:0007669"/>
    <property type="project" value="InterPro"/>
</dbReference>
<evidence type="ECO:0000313" key="2">
    <source>
        <dbReference type="EMBL" id="KAI5083351.1"/>
    </source>
</evidence>
<dbReference type="SUPFAM" id="SSF50993">
    <property type="entry name" value="Peptidase/esterase 'gauge' domain"/>
    <property type="match status" value="1"/>
</dbReference>
<dbReference type="Gene3D" id="3.40.50.1820">
    <property type="entry name" value="alpha/beta hydrolase"/>
    <property type="match status" value="1"/>
</dbReference>
<dbReference type="GO" id="GO:0005829">
    <property type="term" value="C:cytosol"/>
    <property type="evidence" value="ECO:0007669"/>
    <property type="project" value="TreeGrafter"/>
</dbReference>
<organism evidence="2 3">
    <name type="scientific">Adiantum capillus-veneris</name>
    <name type="common">Maidenhair fern</name>
    <dbReference type="NCBI Taxonomy" id="13818"/>
    <lineage>
        <taxon>Eukaryota</taxon>
        <taxon>Viridiplantae</taxon>
        <taxon>Streptophyta</taxon>
        <taxon>Embryophyta</taxon>
        <taxon>Tracheophyta</taxon>
        <taxon>Polypodiopsida</taxon>
        <taxon>Polypodiidae</taxon>
        <taxon>Polypodiales</taxon>
        <taxon>Pteridineae</taxon>
        <taxon>Pteridaceae</taxon>
        <taxon>Vittarioideae</taxon>
        <taxon>Adiantum</taxon>
    </lineage>
</organism>
<dbReference type="EMBL" id="JABFUD020000002">
    <property type="protein sequence ID" value="KAI5083351.1"/>
    <property type="molecule type" value="Genomic_DNA"/>
</dbReference>
<accession>A0A9D4ZRI5</accession>
<dbReference type="InterPro" id="IPR023302">
    <property type="entry name" value="Pept_S9A_N"/>
</dbReference>
<feature type="domain" description="Peptidase S9A N-terminal" evidence="1">
    <location>
        <begin position="14"/>
        <end position="68"/>
    </location>
</feature>
<comment type="caution">
    <text evidence="2">The sequence shown here is derived from an EMBL/GenBank/DDBJ whole genome shotgun (WGS) entry which is preliminary data.</text>
</comment>
<dbReference type="OrthoDB" id="248387at2759"/>
<dbReference type="Pfam" id="PF02897">
    <property type="entry name" value="Peptidase_S9_N"/>
    <property type="match status" value="1"/>
</dbReference>
<evidence type="ECO:0000313" key="3">
    <source>
        <dbReference type="Proteomes" id="UP000886520"/>
    </source>
</evidence>
<dbReference type="InterPro" id="IPR051167">
    <property type="entry name" value="Prolyl_oligopep/macrocyclase"/>
</dbReference>
<keyword evidence="3" id="KW-1185">Reference proteome</keyword>
<dbReference type="AlphaFoldDB" id="A0A9D4ZRI5"/>